<dbReference type="EMBL" id="JBHRZH010000006">
    <property type="protein sequence ID" value="MFC3760926.1"/>
    <property type="molecule type" value="Genomic_DNA"/>
</dbReference>
<protein>
    <recommendedName>
        <fullName evidence="5">dolichyl-phosphate beta-glucosyltransferase</fullName>
        <ecNumber evidence="5">2.4.1.117</ecNumber>
    </recommendedName>
</protein>
<dbReference type="PANTHER" id="PTHR10859">
    <property type="entry name" value="GLYCOSYL TRANSFERASE"/>
    <property type="match status" value="1"/>
</dbReference>
<dbReference type="Proteomes" id="UP001595699">
    <property type="component" value="Unassembled WGS sequence"/>
</dbReference>
<evidence type="ECO:0000256" key="8">
    <source>
        <dbReference type="ARBA" id="ARBA00022692"/>
    </source>
</evidence>
<feature type="transmembrane region" description="Helical" evidence="14">
    <location>
        <begin position="384"/>
        <end position="404"/>
    </location>
</feature>
<comment type="pathway">
    <text evidence="3">Protein modification; protein glycosylation.</text>
</comment>
<dbReference type="RefSeq" id="WP_205117158.1">
    <property type="nucleotide sequence ID" value="NZ_JAFBCM010000001.1"/>
</dbReference>
<comment type="caution">
    <text evidence="17">The sequence shown here is derived from an EMBL/GenBank/DDBJ whole genome shotgun (WGS) entry which is preliminary data.</text>
</comment>
<feature type="transmembrane region" description="Helical" evidence="14">
    <location>
        <begin position="287"/>
        <end position="308"/>
    </location>
</feature>
<accession>A0ABV7Y8D3</accession>
<keyword evidence="18" id="KW-1185">Reference proteome</keyword>
<gene>
    <name evidence="17" type="ORF">ACFOUW_08745</name>
</gene>
<evidence type="ECO:0000259" key="16">
    <source>
        <dbReference type="Pfam" id="PF04138"/>
    </source>
</evidence>
<evidence type="ECO:0000313" key="18">
    <source>
        <dbReference type="Proteomes" id="UP001595699"/>
    </source>
</evidence>
<evidence type="ECO:0000256" key="5">
    <source>
        <dbReference type="ARBA" id="ARBA00012583"/>
    </source>
</evidence>
<comment type="subcellular location">
    <subcellularLocation>
        <location evidence="2">Endoplasmic reticulum membrane</location>
        <topology evidence="2">Single-pass membrane protein</topology>
    </subcellularLocation>
    <subcellularLocation>
        <location evidence="1">Membrane</location>
        <topology evidence="1">Multi-pass membrane protein</topology>
    </subcellularLocation>
</comment>
<evidence type="ECO:0000256" key="12">
    <source>
        <dbReference type="ARBA" id="ARBA00023136"/>
    </source>
</evidence>
<evidence type="ECO:0000256" key="3">
    <source>
        <dbReference type="ARBA" id="ARBA00004922"/>
    </source>
</evidence>
<dbReference type="InterPro" id="IPR035518">
    <property type="entry name" value="DPG_synthase"/>
</dbReference>
<feature type="domain" description="GtrA/DPMS transmembrane" evidence="16">
    <location>
        <begin position="290"/>
        <end position="410"/>
    </location>
</feature>
<keyword evidence="12 14" id="KW-0472">Membrane</keyword>
<evidence type="ECO:0000256" key="13">
    <source>
        <dbReference type="ARBA" id="ARBA00045097"/>
    </source>
</evidence>
<evidence type="ECO:0000259" key="15">
    <source>
        <dbReference type="Pfam" id="PF00535"/>
    </source>
</evidence>
<dbReference type="GO" id="GO:0016757">
    <property type="term" value="F:glycosyltransferase activity"/>
    <property type="evidence" value="ECO:0007669"/>
    <property type="project" value="UniProtKB-KW"/>
</dbReference>
<keyword evidence="6 17" id="KW-0328">Glycosyltransferase</keyword>
<feature type="transmembrane region" description="Helical" evidence="14">
    <location>
        <begin position="314"/>
        <end position="332"/>
    </location>
</feature>
<comment type="catalytic activity">
    <reaction evidence="13">
        <text>a di-trans,poly-cis-dolichyl phosphate + UDP-alpha-D-glucose = a di-trans,poly-cis-dolichyl beta-D-glucosyl phosphate + UDP</text>
        <dbReference type="Rhea" id="RHEA:15401"/>
        <dbReference type="Rhea" id="RHEA-COMP:19498"/>
        <dbReference type="Rhea" id="RHEA-COMP:19502"/>
        <dbReference type="ChEBI" id="CHEBI:57525"/>
        <dbReference type="ChEBI" id="CHEBI:57683"/>
        <dbReference type="ChEBI" id="CHEBI:58223"/>
        <dbReference type="ChEBI" id="CHEBI:58885"/>
        <dbReference type="EC" id="2.4.1.117"/>
    </reaction>
    <physiologicalReaction direction="left-to-right" evidence="13">
        <dbReference type="Rhea" id="RHEA:15402"/>
    </physiologicalReaction>
</comment>
<reference evidence="18" key="1">
    <citation type="journal article" date="2019" name="Int. J. Syst. Evol. Microbiol.">
        <title>The Global Catalogue of Microorganisms (GCM) 10K type strain sequencing project: providing services to taxonomists for standard genome sequencing and annotation.</title>
        <authorList>
            <consortium name="The Broad Institute Genomics Platform"/>
            <consortium name="The Broad Institute Genome Sequencing Center for Infectious Disease"/>
            <person name="Wu L."/>
            <person name="Ma J."/>
        </authorList>
    </citation>
    <scope>NUCLEOTIDE SEQUENCE [LARGE SCALE GENOMIC DNA]</scope>
    <source>
        <strain evidence="18">CGMCC 4.7241</strain>
    </source>
</reference>
<evidence type="ECO:0000256" key="4">
    <source>
        <dbReference type="ARBA" id="ARBA00006739"/>
    </source>
</evidence>
<evidence type="ECO:0000256" key="11">
    <source>
        <dbReference type="ARBA" id="ARBA00022989"/>
    </source>
</evidence>
<feature type="domain" description="Glycosyltransferase 2-like" evidence="15">
    <location>
        <begin position="23"/>
        <end position="187"/>
    </location>
</feature>
<evidence type="ECO:0000256" key="6">
    <source>
        <dbReference type="ARBA" id="ARBA00022676"/>
    </source>
</evidence>
<dbReference type="EC" id="2.4.1.117" evidence="5"/>
<dbReference type="Gene3D" id="3.90.550.10">
    <property type="entry name" value="Spore Coat Polysaccharide Biosynthesis Protein SpsA, Chain A"/>
    <property type="match status" value="1"/>
</dbReference>
<evidence type="ECO:0000313" key="17">
    <source>
        <dbReference type="EMBL" id="MFC3760926.1"/>
    </source>
</evidence>
<evidence type="ECO:0000256" key="14">
    <source>
        <dbReference type="SAM" id="Phobius"/>
    </source>
</evidence>
<evidence type="ECO:0000256" key="9">
    <source>
        <dbReference type="ARBA" id="ARBA00022824"/>
    </source>
</evidence>
<keyword evidence="8 14" id="KW-0812">Transmembrane</keyword>
<dbReference type="InterPro" id="IPR029044">
    <property type="entry name" value="Nucleotide-diphossugar_trans"/>
</dbReference>
<name>A0ABV7Y8D3_9ACTN</name>
<dbReference type="CDD" id="cd04188">
    <property type="entry name" value="DPG_synthase"/>
    <property type="match status" value="1"/>
</dbReference>
<feature type="transmembrane region" description="Helical" evidence="14">
    <location>
        <begin position="352"/>
        <end position="378"/>
    </location>
</feature>
<sequence length="415" mass="45461">MTETVTRPGEAPTPDVVTATIEVIVPVYNEERSLPGCVEVLEQYLRTKLPFSWTITVVDNASTDETLGVAEGLADRFPNVRVIHLDRKGRGHALKTAWGWSDADVVAYMDVDLSTGLDGLLPLVAPLVNGHSDLAIGTRLAPGARTIRGPRRELISRGYNQLIRWVHGSKFTDAQCGFKAARTEAIRPLLDRIEDDGWFFDTELLLIAEHNGLRIHEVPVDWVEDTDSRVALMSTAWEDIRGLVRVARAKANGSARLPNLKQRPDPVIAHPNGSTAERREGGLSWQLVSFATIGAISTAMTLVLYAILRSWFPVLAANLIALIVSTLFNTEANRRLTFLGRTGRTRANPARIHLQGFVVFGLYYAFTSGALLALHAAVAAPTRWLELGVLTAASAIGTVGRFVALRTWVFKSAES</sequence>
<dbReference type="Pfam" id="PF04138">
    <property type="entry name" value="GtrA_DPMS_TM"/>
    <property type="match status" value="1"/>
</dbReference>
<keyword evidence="9" id="KW-0256">Endoplasmic reticulum</keyword>
<proteinExistence type="inferred from homology"/>
<dbReference type="SUPFAM" id="SSF53448">
    <property type="entry name" value="Nucleotide-diphospho-sugar transferases"/>
    <property type="match status" value="1"/>
</dbReference>
<organism evidence="17 18">
    <name type="scientific">Tenggerimyces flavus</name>
    <dbReference type="NCBI Taxonomy" id="1708749"/>
    <lineage>
        <taxon>Bacteria</taxon>
        <taxon>Bacillati</taxon>
        <taxon>Actinomycetota</taxon>
        <taxon>Actinomycetes</taxon>
        <taxon>Propionibacteriales</taxon>
        <taxon>Nocardioidaceae</taxon>
        <taxon>Tenggerimyces</taxon>
    </lineage>
</organism>
<comment type="similarity">
    <text evidence="4">Belongs to the glycosyltransferase 2 family.</text>
</comment>
<keyword evidence="11 14" id="KW-1133">Transmembrane helix</keyword>
<evidence type="ECO:0000256" key="7">
    <source>
        <dbReference type="ARBA" id="ARBA00022679"/>
    </source>
</evidence>
<dbReference type="PANTHER" id="PTHR10859:SF91">
    <property type="entry name" value="DOLICHYL-PHOSPHATE BETA-GLUCOSYLTRANSFERASE"/>
    <property type="match status" value="1"/>
</dbReference>
<evidence type="ECO:0000256" key="1">
    <source>
        <dbReference type="ARBA" id="ARBA00004141"/>
    </source>
</evidence>
<dbReference type="InterPro" id="IPR007267">
    <property type="entry name" value="GtrA_DPMS_TM"/>
</dbReference>
<dbReference type="Pfam" id="PF00535">
    <property type="entry name" value="Glycos_transf_2"/>
    <property type="match status" value="1"/>
</dbReference>
<keyword evidence="7 17" id="KW-0808">Transferase</keyword>
<keyword evidence="10" id="KW-0735">Signal-anchor</keyword>
<evidence type="ECO:0000256" key="10">
    <source>
        <dbReference type="ARBA" id="ARBA00022968"/>
    </source>
</evidence>
<evidence type="ECO:0000256" key="2">
    <source>
        <dbReference type="ARBA" id="ARBA00004389"/>
    </source>
</evidence>
<dbReference type="InterPro" id="IPR001173">
    <property type="entry name" value="Glyco_trans_2-like"/>
</dbReference>